<evidence type="ECO:0000313" key="6">
    <source>
        <dbReference type="Proteomes" id="UP000011988"/>
    </source>
</evidence>
<evidence type="ECO:0000256" key="3">
    <source>
        <dbReference type="RuleBase" id="RU362026"/>
    </source>
</evidence>
<dbReference type="InterPro" id="IPR029063">
    <property type="entry name" value="SAM-dependent_MTases_sf"/>
</dbReference>
<comment type="caution">
    <text evidence="5">The sequence shown here is derived from an EMBL/GenBank/DDBJ whole genome shotgun (WGS) entry which is preliminary data.</text>
</comment>
<dbReference type="GO" id="GO:0003677">
    <property type="term" value="F:DNA binding"/>
    <property type="evidence" value="ECO:0007669"/>
    <property type="project" value="InterPro"/>
</dbReference>
<dbReference type="Proteomes" id="UP000011988">
    <property type="component" value="Unassembled WGS sequence"/>
</dbReference>
<dbReference type="EC" id="2.1.1.-" evidence="3"/>
<dbReference type="Pfam" id="PF01555">
    <property type="entry name" value="N6_N4_Mtase"/>
    <property type="match status" value="1"/>
</dbReference>
<dbReference type="PRINTS" id="PR00508">
    <property type="entry name" value="S21N4MTFRASE"/>
</dbReference>
<evidence type="ECO:0000259" key="4">
    <source>
        <dbReference type="Pfam" id="PF01555"/>
    </source>
</evidence>
<accession>M6CUQ4</accession>
<dbReference type="OrthoDB" id="9773571at2"/>
<organism evidence="5 6">
    <name type="scientific">Leptospira alstonii serovar Sichuan str. 79601</name>
    <dbReference type="NCBI Taxonomy" id="1218565"/>
    <lineage>
        <taxon>Bacteria</taxon>
        <taxon>Pseudomonadati</taxon>
        <taxon>Spirochaetota</taxon>
        <taxon>Spirochaetia</taxon>
        <taxon>Leptospirales</taxon>
        <taxon>Leptospiraceae</taxon>
        <taxon>Leptospira</taxon>
    </lineage>
</organism>
<feature type="domain" description="DNA methylase N-4/N-6" evidence="4">
    <location>
        <begin position="28"/>
        <end position="243"/>
    </location>
</feature>
<name>M6CUQ4_9LEPT</name>
<dbReference type="EMBL" id="ANIK01000035">
    <property type="protein sequence ID" value="EMJ95439.1"/>
    <property type="molecule type" value="Genomic_DNA"/>
</dbReference>
<dbReference type="GO" id="GO:0008170">
    <property type="term" value="F:N-methyltransferase activity"/>
    <property type="evidence" value="ECO:0007669"/>
    <property type="project" value="InterPro"/>
</dbReference>
<evidence type="ECO:0000256" key="2">
    <source>
        <dbReference type="ARBA" id="ARBA00022679"/>
    </source>
</evidence>
<dbReference type="Gene3D" id="3.40.50.150">
    <property type="entry name" value="Vaccinia Virus protein VP39"/>
    <property type="match status" value="1"/>
</dbReference>
<dbReference type="PATRIC" id="fig|1218565.3.peg.1912"/>
<dbReference type="SUPFAM" id="SSF53335">
    <property type="entry name" value="S-adenosyl-L-methionine-dependent methyltransferases"/>
    <property type="match status" value="1"/>
</dbReference>
<evidence type="ECO:0000256" key="1">
    <source>
        <dbReference type="ARBA" id="ARBA00022603"/>
    </source>
</evidence>
<proteinExistence type="inferred from homology"/>
<dbReference type="InterPro" id="IPR001091">
    <property type="entry name" value="RM_Methyltransferase"/>
</dbReference>
<dbReference type="RefSeq" id="WP_020773278.1">
    <property type="nucleotide sequence ID" value="NZ_ANIK01000035.1"/>
</dbReference>
<dbReference type="InterPro" id="IPR002941">
    <property type="entry name" value="DNA_methylase_N4/N6"/>
</dbReference>
<evidence type="ECO:0000313" key="5">
    <source>
        <dbReference type="EMBL" id="EMJ95439.1"/>
    </source>
</evidence>
<comment type="similarity">
    <text evidence="3">Belongs to the N(4)/N(6)-methyltransferase family.</text>
</comment>
<dbReference type="AlphaFoldDB" id="M6CUQ4"/>
<sequence>MSYTQHLNTKLFYDDCFNVLPKIPDKSVDLILSDLPYGTTDCFWDKILPLDLLWKEYERIIKDNGAIILTSCQPLTTRLICSNQKLFRYELVWYKSKPSGFLNAKKMPNKSHENILIFYKRLPTYNPQKFRIDPKFQKKGKSSKAGINVFKVSGPKSENYQYLDEGLRYPDSVLCFPSEFAKGMHPTQKPVSLMKFLVQSYSNVGDLVLDNCMGAGTTGVACVESDRNFIGIEKEKIYFDLAKTRISNAKKLKSQNLFVS</sequence>
<gene>
    <name evidence="5" type="ORF">LEP1GSC194_3564</name>
</gene>
<protein>
    <recommendedName>
        <fullName evidence="3">Methyltransferase</fullName>
        <ecNumber evidence="3">2.1.1.-</ecNumber>
    </recommendedName>
</protein>
<keyword evidence="2" id="KW-0808">Transferase</keyword>
<dbReference type="GO" id="GO:0032259">
    <property type="term" value="P:methylation"/>
    <property type="evidence" value="ECO:0007669"/>
    <property type="project" value="UniProtKB-KW"/>
</dbReference>
<keyword evidence="1 5" id="KW-0489">Methyltransferase</keyword>
<reference evidence="5 6" key="1">
    <citation type="submission" date="2013-01" db="EMBL/GenBank/DDBJ databases">
        <authorList>
            <person name="Harkins D.M."/>
            <person name="Durkin A.S."/>
            <person name="Brinkac L.M."/>
            <person name="Haft D.H."/>
            <person name="Selengut J.D."/>
            <person name="Sanka R."/>
            <person name="DePew J."/>
            <person name="Purushe J."/>
            <person name="Galloway R.L."/>
            <person name="Vinetz J.M."/>
            <person name="Sutton G.G."/>
            <person name="Nierman W.C."/>
            <person name="Fouts D.E."/>
        </authorList>
    </citation>
    <scope>NUCLEOTIDE SEQUENCE [LARGE SCALE GENOMIC DNA]</scope>
    <source>
        <strain evidence="5 6">79601</strain>
    </source>
</reference>